<comment type="subcellular location">
    <subcellularLocation>
        <location evidence="1">Membrane</location>
        <topology evidence="1">Lipid-anchor</topology>
    </subcellularLocation>
</comment>
<dbReference type="EC" id="3.6.5.2" evidence="3"/>
<keyword evidence="5" id="KW-0378">Hydrolase</keyword>
<accession>A0A8D1SG61</accession>
<keyword evidence="7" id="KW-0449">Lipoprotein</keyword>
<dbReference type="PANTHER" id="PTHR47980">
    <property type="entry name" value="LD44762P"/>
    <property type="match status" value="1"/>
</dbReference>
<dbReference type="FunFam" id="3.40.50.300:FF:004206">
    <property type="entry name" value="RAB1B, member RAS oncogene family b"/>
    <property type="match status" value="1"/>
</dbReference>
<evidence type="ECO:0000256" key="8">
    <source>
        <dbReference type="ARBA" id="ARBA00047660"/>
    </source>
</evidence>
<evidence type="ECO:0000256" key="3">
    <source>
        <dbReference type="ARBA" id="ARBA00011984"/>
    </source>
</evidence>
<dbReference type="InterPro" id="IPR027417">
    <property type="entry name" value="P-loop_NTPase"/>
</dbReference>
<proteinExistence type="inferred from homology"/>
<protein>
    <recommendedName>
        <fullName evidence="3">small monomeric GTPase</fullName>
        <ecNumber evidence="3">3.6.5.2</ecNumber>
    </recommendedName>
</protein>
<dbReference type="Pfam" id="PF00071">
    <property type="entry name" value="Ras"/>
    <property type="match status" value="1"/>
</dbReference>
<dbReference type="GO" id="GO:0005525">
    <property type="term" value="F:GTP binding"/>
    <property type="evidence" value="ECO:0007669"/>
    <property type="project" value="UniProtKB-KW"/>
</dbReference>
<gene>
    <name evidence="9" type="primary">RAB8B</name>
</gene>
<dbReference type="Gene3D" id="3.40.50.300">
    <property type="entry name" value="P-loop containing nucleotide triphosphate hydrolases"/>
    <property type="match status" value="1"/>
</dbReference>
<dbReference type="Ensembl" id="ENSSSCT00055060710.1">
    <property type="protein sequence ID" value="ENSSSCP00055048648.1"/>
    <property type="gene ID" value="ENSSSCG00055030486.1"/>
</dbReference>
<evidence type="ECO:0000256" key="7">
    <source>
        <dbReference type="ARBA" id="ARBA00023289"/>
    </source>
</evidence>
<evidence type="ECO:0000256" key="1">
    <source>
        <dbReference type="ARBA" id="ARBA00004635"/>
    </source>
</evidence>
<dbReference type="InterPro" id="IPR050305">
    <property type="entry name" value="Small_GTPase_Rab"/>
</dbReference>
<keyword evidence="6" id="KW-0342">GTP-binding</keyword>
<evidence type="ECO:0000256" key="4">
    <source>
        <dbReference type="ARBA" id="ARBA00022741"/>
    </source>
</evidence>
<dbReference type="InterPro" id="IPR001806">
    <property type="entry name" value="Small_GTPase"/>
</dbReference>
<evidence type="ECO:0000313" key="9">
    <source>
        <dbReference type="Ensembl" id="ENSSSCP00055048648.1"/>
    </source>
</evidence>
<dbReference type="SUPFAM" id="SSF52540">
    <property type="entry name" value="P-loop containing nucleoside triphosphate hydrolases"/>
    <property type="match status" value="1"/>
</dbReference>
<evidence type="ECO:0000256" key="5">
    <source>
        <dbReference type="ARBA" id="ARBA00022801"/>
    </source>
</evidence>
<reference evidence="9" key="1">
    <citation type="submission" date="2025-08" db="UniProtKB">
        <authorList>
            <consortium name="Ensembl"/>
        </authorList>
    </citation>
    <scope>IDENTIFICATION</scope>
</reference>
<organism evidence="9 10">
    <name type="scientific">Sus scrofa</name>
    <name type="common">Pig</name>
    <dbReference type="NCBI Taxonomy" id="9823"/>
    <lineage>
        <taxon>Eukaryota</taxon>
        <taxon>Metazoa</taxon>
        <taxon>Chordata</taxon>
        <taxon>Craniata</taxon>
        <taxon>Vertebrata</taxon>
        <taxon>Euteleostomi</taxon>
        <taxon>Mammalia</taxon>
        <taxon>Eutheria</taxon>
        <taxon>Laurasiatheria</taxon>
        <taxon>Artiodactyla</taxon>
        <taxon>Suina</taxon>
        <taxon>Suidae</taxon>
        <taxon>Sus</taxon>
    </lineage>
</organism>
<comment type="catalytic activity">
    <reaction evidence="8">
        <text>GTP + H2O = GDP + phosphate + H(+)</text>
        <dbReference type="Rhea" id="RHEA:19669"/>
        <dbReference type="ChEBI" id="CHEBI:15377"/>
        <dbReference type="ChEBI" id="CHEBI:15378"/>
        <dbReference type="ChEBI" id="CHEBI:37565"/>
        <dbReference type="ChEBI" id="CHEBI:43474"/>
        <dbReference type="ChEBI" id="CHEBI:58189"/>
        <dbReference type="EC" id="3.6.5.2"/>
    </reaction>
    <physiologicalReaction direction="left-to-right" evidence="8">
        <dbReference type="Rhea" id="RHEA:19670"/>
    </physiologicalReaction>
</comment>
<evidence type="ECO:0000313" key="10">
    <source>
        <dbReference type="Proteomes" id="UP000694724"/>
    </source>
</evidence>
<evidence type="ECO:0000256" key="2">
    <source>
        <dbReference type="ARBA" id="ARBA00006270"/>
    </source>
</evidence>
<dbReference type="GO" id="GO:0003925">
    <property type="term" value="F:G protein activity"/>
    <property type="evidence" value="ECO:0007669"/>
    <property type="project" value="UniProtKB-EC"/>
</dbReference>
<comment type="similarity">
    <text evidence="2">Belongs to the small GTPase superfamily. Rab family.</text>
</comment>
<evidence type="ECO:0000256" key="6">
    <source>
        <dbReference type="ARBA" id="ARBA00023134"/>
    </source>
</evidence>
<name>A0A8D1SG61_PIG</name>
<dbReference type="Proteomes" id="UP000694724">
    <property type="component" value="Unplaced"/>
</dbReference>
<sequence>MAKTYDYLFKLLLIGDSGVGKTCLLFRFSEDAFNTTFISTIVLARSCPSYFFEDVFR</sequence>
<dbReference type="GO" id="GO:0016020">
    <property type="term" value="C:membrane"/>
    <property type="evidence" value="ECO:0007669"/>
    <property type="project" value="UniProtKB-SubCell"/>
</dbReference>
<dbReference type="AlphaFoldDB" id="A0A8D1SG61"/>
<keyword evidence="4" id="KW-0547">Nucleotide-binding</keyword>
<keyword evidence="7" id="KW-0636">Prenylation</keyword>